<dbReference type="InterPro" id="IPR027417">
    <property type="entry name" value="P-loop_NTPase"/>
</dbReference>
<dbReference type="InterPro" id="IPR029439">
    <property type="entry name" value="Wzt_C"/>
</dbReference>
<dbReference type="Gene3D" id="3.40.50.300">
    <property type="entry name" value="P-loop containing nucleotide triphosphate hydrolases"/>
    <property type="match status" value="1"/>
</dbReference>
<evidence type="ECO:0000256" key="1">
    <source>
        <dbReference type="ARBA" id="ARBA00005417"/>
    </source>
</evidence>
<dbReference type="InterPro" id="IPR003439">
    <property type="entry name" value="ABC_transporter-like_ATP-bd"/>
</dbReference>
<keyword evidence="8" id="KW-1185">Reference proteome</keyword>
<name>A0ABX1I5L3_9GAMM</name>
<dbReference type="Proteomes" id="UP000740754">
    <property type="component" value="Unassembled WGS sequence"/>
</dbReference>
<dbReference type="PROSITE" id="PS50893">
    <property type="entry name" value="ABC_TRANSPORTER_2"/>
    <property type="match status" value="1"/>
</dbReference>
<organism evidence="7 8">
    <name type="scientific">Marichromatium bheemlicum</name>
    <dbReference type="NCBI Taxonomy" id="365339"/>
    <lineage>
        <taxon>Bacteria</taxon>
        <taxon>Pseudomonadati</taxon>
        <taxon>Pseudomonadota</taxon>
        <taxon>Gammaproteobacteria</taxon>
        <taxon>Chromatiales</taxon>
        <taxon>Chromatiaceae</taxon>
        <taxon>Marichromatium</taxon>
    </lineage>
</organism>
<dbReference type="CDD" id="cd03220">
    <property type="entry name" value="ABC_KpsT_Wzt"/>
    <property type="match status" value="1"/>
</dbReference>
<feature type="region of interest" description="Disordered" evidence="5">
    <location>
        <begin position="271"/>
        <end position="310"/>
    </location>
</feature>
<feature type="compositionally biased region" description="Polar residues" evidence="5">
    <location>
        <begin position="283"/>
        <end position="302"/>
    </location>
</feature>
<dbReference type="EMBL" id="JAAXKX010000005">
    <property type="protein sequence ID" value="NKN32747.1"/>
    <property type="molecule type" value="Genomic_DNA"/>
</dbReference>
<dbReference type="InterPro" id="IPR015860">
    <property type="entry name" value="ABC_transpr_TagH-like"/>
</dbReference>
<feature type="domain" description="ABC transporter" evidence="6">
    <location>
        <begin position="40"/>
        <end position="259"/>
    </location>
</feature>
<evidence type="ECO:0000256" key="4">
    <source>
        <dbReference type="ARBA" id="ARBA00022840"/>
    </source>
</evidence>
<dbReference type="PANTHER" id="PTHR46743:SF2">
    <property type="entry name" value="TEICHOIC ACIDS EXPORT ATP-BINDING PROTEIN TAGH"/>
    <property type="match status" value="1"/>
</dbReference>
<dbReference type="PROSITE" id="PS00211">
    <property type="entry name" value="ABC_TRANSPORTER_1"/>
    <property type="match status" value="1"/>
</dbReference>
<dbReference type="InterPro" id="IPR017871">
    <property type="entry name" value="ABC_transporter-like_CS"/>
</dbReference>
<evidence type="ECO:0000256" key="5">
    <source>
        <dbReference type="SAM" id="MobiDB-lite"/>
    </source>
</evidence>
<evidence type="ECO:0000313" key="8">
    <source>
        <dbReference type="Proteomes" id="UP000740754"/>
    </source>
</evidence>
<protein>
    <submittedName>
        <fullName evidence="7">ABC transporter ATP-binding protein</fullName>
    </submittedName>
</protein>
<feature type="compositionally biased region" description="Basic and acidic residues" evidence="5">
    <location>
        <begin position="271"/>
        <end position="282"/>
    </location>
</feature>
<evidence type="ECO:0000256" key="3">
    <source>
        <dbReference type="ARBA" id="ARBA00022741"/>
    </source>
</evidence>
<keyword evidence="4 7" id="KW-0067">ATP-binding</keyword>
<comment type="similarity">
    <text evidence="1">Belongs to the ABC transporter superfamily.</text>
</comment>
<evidence type="ECO:0000256" key="2">
    <source>
        <dbReference type="ARBA" id="ARBA00022448"/>
    </source>
</evidence>
<accession>A0ABX1I5L3</accession>
<dbReference type="SMART" id="SM00382">
    <property type="entry name" value="AAA"/>
    <property type="match status" value="1"/>
</dbReference>
<comment type="caution">
    <text evidence="7">The sequence shown here is derived from an EMBL/GenBank/DDBJ whole genome shotgun (WGS) entry which is preliminary data.</text>
</comment>
<dbReference type="SUPFAM" id="SSF52540">
    <property type="entry name" value="P-loop containing nucleoside triphosphate hydrolases"/>
    <property type="match status" value="1"/>
</dbReference>
<evidence type="ECO:0000259" key="6">
    <source>
        <dbReference type="PROSITE" id="PS50893"/>
    </source>
</evidence>
<dbReference type="Pfam" id="PF00005">
    <property type="entry name" value="ABC_tran"/>
    <property type="match status" value="1"/>
</dbReference>
<dbReference type="PANTHER" id="PTHR46743">
    <property type="entry name" value="TEICHOIC ACIDS EXPORT ATP-BINDING PROTEIN TAGH"/>
    <property type="match status" value="1"/>
</dbReference>
<gene>
    <name evidence="7" type="ORF">HF203_05875</name>
</gene>
<dbReference type="InterPro" id="IPR003593">
    <property type="entry name" value="AAA+_ATPase"/>
</dbReference>
<keyword evidence="2" id="KW-0813">Transport</keyword>
<dbReference type="GO" id="GO:0005524">
    <property type="term" value="F:ATP binding"/>
    <property type="evidence" value="ECO:0007669"/>
    <property type="project" value="UniProtKB-KW"/>
</dbReference>
<dbReference type="Gene3D" id="2.70.50.60">
    <property type="entry name" value="abc- transporter (atp binding component) like domain"/>
    <property type="match status" value="1"/>
</dbReference>
<proteinExistence type="inferred from homology"/>
<keyword evidence="3" id="KW-0547">Nucleotide-binding</keyword>
<dbReference type="CDD" id="cd10147">
    <property type="entry name" value="Wzt_C-like"/>
    <property type="match status" value="1"/>
</dbReference>
<dbReference type="RefSeq" id="WP_168667582.1">
    <property type="nucleotide sequence ID" value="NZ_JAAXKX010000005.1"/>
</dbReference>
<sequence>MSSDSTPTVISASNLSKCFHIYDKPRDRLKQMLAPGMARLARRQAPQYFREFWALRDVDFEIKQGETVGIVGSNGSGKSTLLQLICGTLSPTTGTLQTQGRIAALLELGSGFNLDFTGRENVYMNGIVLGMSKEEIAARFDDIAAFADIGPFIDQPVKSYSSGMLVRLAFAVAINVDPQILVIDEALSVGDELFQRKCFSRIEAIRDSGTTILFVSHSGHTVIELCDRAILLDAGERLASGEPKHIIGYYQKLLYAPADKRTQIRAAILEHDTSKSGQREVTQEDAQTQLNEPPPTQETTLESYDPGMKPDSTISYESHGAIISEARITTPAGERVNNLCSGGVYCYQYRVYFDRPITHARFSMLIKTTSGVNVGGSISAANMREGIDHIAANIWVDVEFQFDCMLNPGTYFLNAGVLGISDGEETFLHRLVDAEMFRVLPDTRRTATGIVDFSCRPRILINHQ</sequence>
<reference evidence="7 8" key="1">
    <citation type="submission" date="2020-04" db="EMBL/GenBank/DDBJ databases">
        <title>Draft Whole-Genome sequence of Marichromatium bheemlicum DSM 18632, type strain.</title>
        <authorList>
            <person name="Kyndt J.A."/>
            <person name="Meyer T.E."/>
        </authorList>
    </citation>
    <scope>NUCLEOTIDE SEQUENCE [LARGE SCALE GENOMIC DNA]</scope>
    <source>
        <strain evidence="7 8">DSM 18632</strain>
    </source>
</reference>
<evidence type="ECO:0000313" key="7">
    <source>
        <dbReference type="EMBL" id="NKN32747.1"/>
    </source>
</evidence>
<dbReference type="InterPro" id="IPR050683">
    <property type="entry name" value="Bact_Polysacc_Export_ATP-bd"/>
</dbReference>
<dbReference type="Pfam" id="PF14524">
    <property type="entry name" value="Wzt_C"/>
    <property type="match status" value="1"/>
</dbReference>